<dbReference type="InterPro" id="IPR036393">
    <property type="entry name" value="AceGlu_kinase-like_sf"/>
</dbReference>
<evidence type="ECO:0000256" key="3">
    <source>
        <dbReference type="ARBA" id="ARBA00022650"/>
    </source>
</evidence>
<dbReference type="SUPFAM" id="SSF88697">
    <property type="entry name" value="PUA domain-like"/>
    <property type="match status" value="1"/>
</dbReference>
<feature type="binding site" evidence="8">
    <location>
        <position position="49"/>
    </location>
    <ligand>
        <name>substrate</name>
    </ligand>
</feature>
<dbReference type="NCBIfam" id="TIGR01027">
    <property type="entry name" value="proB"/>
    <property type="match status" value="1"/>
</dbReference>
<evidence type="ECO:0000313" key="10">
    <source>
        <dbReference type="EMBL" id="MEX6428604.1"/>
    </source>
</evidence>
<dbReference type="RefSeq" id="WP_298386466.1">
    <property type="nucleotide sequence ID" value="NZ_JBFSHR010000004.1"/>
</dbReference>
<evidence type="ECO:0000256" key="6">
    <source>
        <dbReference type="ARBA" id="ARBA00022777"/>
    </source>
</evidence>
<evidence type="ECO:0000256" key="4">
    <source>
        <dbReference type="ARBA" id="ARBA00022679"/>
    </source>
</evidence>
<dbReference type="PROSITE" id="PS50890">
    <property type="entry name" value="PUA"/>
    <property type="match status" value="1"/>
</dbReference>
<keyword evidence="2 8" id="KW-0028">Amino-acid biosynthesis</keyword>
<evidence type="ECO:0000259" key="9">
    <source>
        <dbReference type="SMART" id="SM00359"/>
    </source>
</evidence>
<evidence type="ECO:0000256" key="5">
    <source>
        <dbReference type="ARBA" id="ARBA00022741"/>
    </source>
</evidence>
<dbReference type="PRINTS" id="PR00474">
    <property type="entry name" value="GLU5KINASE"/>
</dbReference>
<dbReference type="GO" id="GO:0004349">
    <property type="term" value="F:glutamate 5-kinase activity"/>
    <property type="evidence" value="ECO:0007669"/>
    <property type="project" value="UniProtKB-EC"/>
</dbReference>
<dbReference type="Pfam" id="PF01472">
    <property type="entry name" value="PUA"/>
    <property type="match status" value="1"/>
</dbReference>
<name>A0ABV3Y033_9ACTN</name>
<dbReference type="PANTHER" id="PTHR43654">
    <property type="entry name" value="GLUTAMATE 5-KINASE"/>
    <property type="match status" value="1"/>
</dbReference>
<comment type="function">
    <text evidence="8">Catalyzes the transfer of a phosphate group to glutamate to form L-glutamate 5-phosphate.</text>
</comment>
<keyword evidence="4 8" id="KW-0808">Transferase</keyword>
<comment type="subcellular location">
    <subcellularLocation>
        <location evidence="8">Cytoplasm</location>
    </subcellularLocation>
</comment>
<keyword evidence="7 8" id="KW-0067">ATP-binding</keyword>
<keyword evidence="3 8" id="KW-0641">Proline biosynthesis</keyword>
<comment type="catalytic activity">
    <reaction evidence="8">
        <text>L-glutamate + ATP = L-glutamyl 5-phosphate + ADP</text>
        <dbReference type="Rhea" id="RHEA:14877"/>
        <dbReference type="ChEBI" id="CHEBI:29985"/>
        <dbReference type="ChEBI" id="CHEBI:30616"/>
        <dbReference type="ChEBI" id="CHEBI:58274"/>
        <dbReference type="ChEBI" id="CHEBI:456216"/>
        <dbReference type="EC" id="2.7.2.11"/>
    </reaction>
</comment>
<comment type="caution">
    <text evidence="10">The sequence shown here is derived from an EMBL/GenBank/DDBJ whole genome shotgun (WGS) entry which is preliminary data.</text>
</comment>
<dbReference type="InterPro" id="IPR019797">
    <property type="entry name" value="Glutamate_5-kinase_CS"/>
</dbReference>
<feature type="binding site" evidence="8">
    <location>
        <position position="9"/>
    </location>
    <ligand>
        <name>ATP</name>
        <dbReference type="ChEBI" id="CHEBI:30616"/>
    </ligand>
</feature>
<comment type="pathway">
    <text evidence="8">Amino-acid biosynthesis; L-proline biosynthesis; L-glutamate 5-semialdehyde from L-glutamate: step 1/2.</text>
</comment>
<keyword evidence="1 8" id="KW-0963">Cytoplasm</keyword>
<accession>A0ABV3Y033</accession>
<dbReference type="PANTHER" id="PTHR43654:SF1">
    <property type="entry name" value="ISOPENTENYL PHOSPHATE KINASE"/>
    <property type="match status" value="1"/>
</dbReference>
<evidence type="ECO:0000256" key="2">
    <source>
        <dbReference type="ARBA" id="ARBA00022605"/>
    </source>
</evidence>
<feature type="binding site" evidence="8">
    <location>
        <begin position="208"/>
        <end position="214"/>
    </location>
    <ligand>
        <name>ATP</name>
        <dbReference type="ChEBI" id="CHEBI:30616"/>
    </ligand>
</feature>
<dbReference type="Pfam" id="PF00696">
    <property type="entry name" value="AA_kinase"/>
    <property type="match status" value="1"/>
</dbReference>
<evidence type="ECO:0000313" key="11">
    <source>
        <dbReference type="Proteomes" id="UP001560267"/>
    </source>
</evidence>
<reference evidence="10 11" key="1">
    <citation type="submission" date="2024-07" db="EMBL/GenBank/DDBJ databases">
        <title>Draft Genome Sequence of Ferrimicrobium acidiphilum Strain YE2023, Isolated from a Pulp of Bioleach Reactor.</title>
        <authorList>
            <person name="Elkina Y.A."/>
            <person name="Bulaeva A.G."/>
            <person name="Beletsky A.V."/>
            <person name="Mardanov A.V."/>
        </authorList>
    </citation>
    <scope>NUCLEOTIDE SEQUENCE [LARGE SCALE GENOMIC DNA]</scope>
    <source>
        <strain evidence="10 11">YE2023</strain>
    </source>
</reference>
<evidence type="ECO:0000256" key="7">
    <source>
        <dbReference type="ARBA" id="ARBA00022840"/>
    </source>
</evidence>
<dbReference type="SMART" id="SM00359">
    <property type="entry name" value="PUA"/>
    <property type="match status" value="1"/>
</dbReference>
<feature type="binding site" evidence="8">
    <location>
        <position position="135"/>
    </location>
    <ligand>
        <name>substrate</name>
    </ligand>
</feature>
<feature type="binding site" evidence="8">
    <location>
        <position position="147"/>
    </location>
    <ligand>
        <name>substrate</name>
    </ligand>
</feature>
<dbReference type="InterPro" id="IPR001057">
    <property type="entry name" value="Glu/AcGlu_kinase"/>
</dbReference>
<dbReference type="Gene3D" id="2.30.130.10">
    <property type="entry name" value="PUA domain"/>
    <property type="match status" value="1"/>
</dbReference>
<dbReference type="CDD" id="cd21157">
    <property type="entry name" value="PUA_G5K"/>
    <property type="match status" value="1"/>
</dbReference>
<dbReference type="Proteomes" id="UP001560267">
    <property type="component" value="Unassembled WGS sequence"/>
</dbReference>
<gene>
    <name evidence="8 10" type="primary">proB</name>
    <name evidence="10" type="ORF">AB6A68_01965</name>
</gene>
<dbReference type="InterPro" id="IPR001048">
    <property type="entry name" value="Asp/Glu/Uridylate_kinase"/>
</dbReference>
<keyword evidence="6 8" id="KW-0418">Kinase</keyword>
<feature type="binding site" evidence="8">
    <location>
        <begin position="167"/>
        <end position="168"/>
    </location>
    <ligand>
        <name>ATP</name>
        <dbReference type="ChEBI" id="CHEBI:30616"/>
    </ligand>
</feature>
<dbReference type="SUPFAM" id="SSF53633">
    <property type="entry name" value="Carbamate kinase-like"/>
    <property type="match status" value="1"/>
</dbReference>
<proteinExistence type="inferred from homology"/>
<feature type="domain" description="PUA" evidence="9">
    <location>
        <begin position="275"/>
        <end position="349"/>
    </location>
</feature>
<dbReference type="InterPro" id="IPR005715">
    <property type="entry name" value="Glu_5kinase/COase_Synthase"/>
</dbReference>
<dbReference type="PIRSF" id="PIRSF000729">
    <property type="entry name" value="GK"/>
    <property type="match status" value="1"/>
</dbReference>
<organism evidence="10 11">
    <name type="scientific">Ferrimicrobium acidiphilum</name>
    <dbReference type="NCBI Taxonomy" id="121039"/>
    <lineage>
        <taxon>Bacteria</taxon>
        <taxon>Bacillati</taxon>
        <taxon>Actinomycetota</taxon>
        <taxon>Acidimicrobiia</taxon>
        <taxon>Acidimicrobiales</taxon>
        <taxon>Acidimicrobiaceae</taxon>
        <taxon>Ferrimicrobium</taxon>
    </lineage>
</organism>
<dbReference type="EC" id="2.7.2.11" evidence="8"/>
<dbReference type="InterPro" id="IPR015947">
    <property type="entry name" value="PUA-like_sf"/>
</dbReference>
<evidence type="ECO:0000256" key="8">
    <source>
        <dbReference type="HAMAP-Rule" id="MF_00456"/>
    </source>
</evidence>
<dbReference type="HAMAP" id="MF_00456">
    <property type="entry name" value="ProB"/>
    <property type="match status" value="1"/>
</dbReference>
<dbReference type="PROSITE" id="PS00902">
    <property type="entry name" value="GLUTAMATE_5_KINASE"/>
    <property type="match status" value="1"/>
</dbReference>
<sequence length="363" mass="38410">MPVSRLVVKIGTTSLTTADGEFRAGIAQALVQGIGAVRRIGVEVVVVVSGAIALGVRRLAVARPAETTRLQAMSAVGQIELLGQLALLFHANEMEVGQILLAPQDFGDRRQYLHARATLQELLRLDVVPVINENDAVANEEIRFGDNDRLAALVAHLVHADLLLLLTDLPGVYDADPHRVSGARLLERLEVDEFERVQALGSISGRGSGGMSSKLAAASIAARSGVDCLIASAETASVIEHAVQGRPHPSTHIPALGVRESARRLWIAYATDPEGRLVVDDGARRALRSGTASLLAVGVREVLGRFMAGASVEIVAADGEILARGLCRLDSSAILGSRAIAVHRDDLALLNAAEVDDHAEPLR</sequence>
<dbReference type="InterPro" id="IPR036974">
    <property type="entry name" value="PUA_sf"/>
</dbReference>
<dbReference type="InterPro" id="IPR011529">
    <property type="entry name" value="Glu_5kinase"/>
</dbReference>
<dbReference type="EMBL" id="JBFSHR010000004">
    <property type="protein sequence ID" value="MEX6428604.1"/>
    <property type="molecule type" value="Genomic_DNA"/>
</dbReference>
<dbReference type="InterPro" id="IPR002478">
    <property type="entry name" value="PUA"/>
</dbReference>
<keyword evidence="5 8" id="KW-0547">Nucleotide-binding</keyword>
<comment type="similarity">
    <text evidence="8">Belongs to the glutamate 5-kinase family.</text>
</comment>
<dbReference type="Gene3D" id="3.40.1160.10">
    <property type="entry name" value="Acetylglutamate kinase-like"/>
    <property type="match status" value="1"/>
</dbReference>
<protein>
    <recommendedName>
        <fullName evidence="8">Glutamate 5-kinase</fullName>
        <ecNumber evidence="8">2.7.2.11</ecNumber>
    </recommendedName>
    <alternativeName>
        <fullName evidence="8">Gamma-glutamyl kinase</fullName>
        <shortName evidence="8">GK</shortName>
    </alternativeName>
</protein>
<keyword evidence="11" id="KW-1185">Reference proteome</keyword>
<evidence type="ECO:0000256" key="1">
    <source>
        <dbReference type="ARBA" id="ARBA00022490"/>
    </source>
</evidence>